<feature type="transmembrane region" description="Helical" evidence="2">
    <location>
        <begin position="48"/>
        <end position="67"/>
    </location>
</feature>
<evidence type="ECO:0000256" key="2">
    <source>
        <dbReference type="SAM" id="Phobius"/>
    </source>
</evidence>
<dbReference type="KEGG" id="phe:Phep_1114"/>
<dbReference type="PANTHER" id="PTHR48081">
    <property type="entry name" value="AB HYDROLASE SUPERFAMILY PROTEIN C4A8.06C"/>
    <property type="match status" value="1"/>
</dbReference>
<reference evidence="4 5" key="1">
    <citation type="journal article" date="2009" name="Stand. Genomic Sci.">
        <title>Complete genome sequence of Pedobacter heparinus type strain (HIM 762-3).</title>
        <authorList>
            <person name="Han C."/>
            <person name="Spring S."/>
            <person name="Lapidus A."/>
            <person name="Del Rio T.G."/>
            <person name="Tice H."/>
            <person name="Copeland A."/>
            <person name="Cheng J.F."/>
            <person name="Lucas S."/>
            <person name="Chen F."/>
            <person name="Nolan M."/>
            <person name="Bruce D."/>
            <person name="Goodwin L."/>
            <person name="Pitluck S."/>
            <person name="Ivanova N."/>
            <person name="Mavromatis K."/>
            <person name="Mikhailova N."/>
            <person name="Pati A."/>
            <person name="Chen A."/>
            <person name="Palaniappan K."/>
            <person name="Land M."/>
            <person name="Hauser L."/>
            <person name="Chang Y.J."/>
            <person name="Jeffries C.C."/>
            <person name="Saunders E."/>
            <person name="Chertkov O."/>
            <person name="Brettin T."/>
            <person name="Goker M."/>
            <person name="Rohde M."/>
            <person name="Bristow J."/>
            <person name="Eisen J.A."/>
            <person name="Markowitz V."/>
            <person name="Hugenholtz P."/>
            <person name="Kyrpides N.C."/>
            <person name="Klenk H.P."/>
            <person name="Detter J.C."/>
        </authorList>
    </citation>
    <scope>NUCLEOTIDE SEQUENCE [LARGE SCALE GENOMIC DNA]</scope>
    <source>
        <strain evidence="5">ATCC 13125 / DSM 2366 / CIP 104194 / JCM 7457 / NBRC 12017 / NCIMB 9290 / NRRL B-14731 / HIM 762-3</strain>
    </source>
</reference>
<dbReference type="PANTHER" id="PTHR48081:SF6">
    <property type="entry name" value="PEPTIDASE S9 PROLYL OLIGOPEPTIDASE CATALYTIC DOMAIN-CONTAINING PROTEIN"/>
    <property type="match status" value="1"/>
</dbReference>
<dbReference type="InterPro" id="IPR029058">
    <property type="entry name" value="AB_hydrolase_fold"/>
</dbReference>
<sequence>MAFFTNHSLTFNIFITVINLYLKYEFCINMNQPTINTSKPAKRRGLKILSWFFSVLCLLLLLTYIAFQISPWPSAMLIRYAFNKGGKATNLALDRFTPKNISQELNIPYADINNKETRLDLYFPPKDEHQGNPAPLIIWIHGGAWLAGSKNDVGNYCKILAGQKYIVAAVDYSLAPGSTYPTQLFQVNQALAFLKKNAGKFNIDTSKFILAGDSGGAQMAAQMAGTISDQDYAKAIKIKPSLNRNQLAAVLLYCGAYDISQVNLKGSSGWFLKSVLWSFTGDKHFMNNPAFNAISITGKVTPAFPPTFISVGNNDPLAAHSYALASRLNNLGVKVDSLFFANDHQPALPHEYQFNLEGKDGQLALKKSLQFLAKYVNTPN</sequence>
<keyword evidence="2" id="KW-1133">Transmembrane helix</keyword>
<dbReference type="GO" id="GO:0016787">
    <property type="term" value="F:hydrolase activity"/>
    <property type="evidence" value="ECO:0007669"/>
    <property type="project" value="UniProtKB-KW"/>
</dbReference>
<dbReference type="AlphaFoldDB" id="C6Y3Q3"/>
<dbReference type="Proteomes" id="UP000000852">
    <property type="component" value="Chromosome"/>
</dbReference>
<dbReference type="SUPFAM" id="SSF53474">
    <property type="entry name" value="alpha/beta-Hydrolases"/>
    <property type="match status" value="1"/>
</dbReference>
<evidence type="ECO:0000256" key="1">
    <source>
        <dbReference type="ARBA" id="ARBA00022801"/>
    </source>
</evidence>
<dbReference type="EMBL" id="CP001681">
    <property type="protein sequence ID" value="ACU03332.1"/>
    <property type="molecule type" value="Genomic_DNA"/>
</dbReference>
<name>C6Y3Q3_PEDHD</name>
<keyword evidence="2" id="KW-0812">Transmembrane</keyword>
<evidence type="ECO:0000259" key="3">
    <source>
        <dbReference type="Pfam" id="PF20434"/>
    </source>
</evidence>
<keyword evidence="1 4" id="KW-0378">Hydrolase</keyword>
<proteinExistence type="predicted"/>
<dbReference type="Gene3D" id="3.40.50.1820">
    <property type="entry name" value="alpha/beta hydrolase"/>
    <property type="match status" value="1"/>
</dbReference>
<gene>
    <name evidence="4" type="ordered locus">Phep_1114</name>
</gene>
<dbReference type="HOGENOM" id="CLU_012494_0_1_10"/>
<keyword evidence="5" id="KW-1185">Reference proteome</keyword>
<evidence type="ECO:0000313" key="5">
    <source>
        <dbReference type="Proteomes" id="UP000000852"/>
    </source>
</evidence>
<keyword evidence="2" id="KW-0472">Membrane</keyword>
<evidence type="ECO:0000313" key="4">
    <source>
        <dbReference type="EMBL" id="ACU03332.1"/>
    </source>
</evidence>
<dbReference type="eggNOG" id="COG0657">
    <property type="taxonomic scope" value="Bacteria"/>
</dbReference>
<accession>C6Y3Q3</accession>
<feature type="domain" description="BD-FAE-like" evidence="3">
    <location>
        <begin position="119"/>
        <end position="319"/>
    </location>
</feature>
<dbReference type="STRING" id="485917.Phep_1114"/>
<dbReference type="Pfam" id="PF20434">
    <property type="entry name" value="BD-FAE"/>
    <property type="match status" value="1"/>
</dbReference>
<protein>
    <submittedName>
        <fullName evidence="4">Alpha/beta hydrolase fold-3 domain protein</fullName>
    </submittedName>
</protein>
<organism evidence="4 5">
    <name type="scientific">Pedobacter heparinus (strain ATCC 13125 / DSM 2366 / CIP 104194 / JCM 7457 / NBRC 12017 / NCIMB 9290 / NRRL B-14731 / HIM 762-3)</name>
    <dbReference type="NCBI Taxonomy" id="485917"/>
    <lineage>
        <taxon>Bacteria</taxon>
        <taxon>Pseudomonadati</taxon>
        <taxon>Bacteroidota</taxon>
        <taxon>Sphingobacteriia</taxon>
        <taxon>Sphingobacteriales</taxon>
        <taxon>Sphingobacteriaceae</taxon>
        <taxon>Pedobacter</taxon>
    </lineage>
</organism>
<dbReference type="InterPro" id="IPR050300">
    <property type="entry name" value="GDXG_lipolytic_enzyme"/>
</dbReference>
<dbReference type="InterPro" id="IPR049492">
    <property type="entry name" value="BD-FAE-like_dom"/>
</dbReference>